<proteinExistence type="predicted"/>
<evidence type="ECO:0000313" key="1">
    <source>
        <dbReference type="EMBL" id="KAF1386323.1"/>
    </source>
</evidence>
<gene>
    <name evidence="1" type="ORF">PFLUV_G00093560</name>
</gene>
<organism evidence="1 2">
    <name type="scientific">Perca fluviatilis</name>
    <name type="common">European perch</name>
    <dbReference type="NCBI Taxonomy" id="8168"/>
    <lineage>
        <taxon>Eukaryota</taxon>
        <taxon>Metazoa</taxon>
        <taxon>Chordata</taxon>
        <taxon>Craniata</taxon>
        <taxon>Vertebrata</taxon>
        <taxon>Euteleostomi</taxon>
        <taxon>Actinopterygii</taxon>
        <taxon>Neopterygii</taxon>
        <taxon>Teleostei</taxon>
        <taxon>Neoteleostei</taxon>
        <taxon>Acanthomorphata</taxon>
        <taxon>Eupercaria</taxon>
        <taxon>Perciformes</taxon>
        <taxon>Percoidei</taxon>
        <taxon>Percidae</taxon>
        <taxon>Percinae</taxon>
        <taxon>Perca</taxon>
    </lineage>
</organism>
<evidence type="ECO:0000313" key="2">
    <source>
        <dbReference type="Proteomes" id="UP000465112"/>
    </source>
</evidence>
<protein>
    <submittedName>
        <fullName evidence="1">Uncharacterized protein</fullName>
    </submittedName>
</protein>
<sequence length="323" mass="36589">MADPELQRQEELLQQAESFRYNAHTMINDMELMSTRNTSWLVDEVLHSIFFLGKINKPPFTPKQILSDDVEVISHFKNKYPRPFDLYSSKEPRSIPVPRRGPFSCFLDMVVHLTGQDNKEEIIQELQQFIGTLKGSVNEKPLVSRTICVSQSRSPGSVRYYGVSMSANAARRKKVLIGASCLRKWDSYVADAVMTFYPERGTEGFARKTYFDGTIQVPEQHVRCETFDLYNGEVKPPCKSCHELFGLTGHTGRVNPYGNCAEAESLSNLFQGDKAVRRKVLPPPGGDRARAERTVNDTVRSLVRSFKAFNKWTGGEGGFYTPQ</sequence>
<dbReference type="EMBL" id="VHII01000008">
    <property type="protein sequence ID" value="KAF1386323.1"/>
    <property type="molecule type" value="Genomic_DNA"/>
</dbReference>
<dbReference type="AlphaFoldDB" id="A0A6A5FA59"/>
<dbReference type="Proteomes" id="UP000465112">
    <property type="component" value="Chromosome 8"/>
</dbReference>
<name>A0A6A5FA59_PERFL</name>
<dbReference type="OrthoDB" id="9947986at2759"/>
<keyword evidence="2" id="KW-1185">Reference proteome</keyword>
<accession>A0A6A5FA59</accession>
<comment type="caution">
    <text evidence="1">The sequence shown here is derived from an EMBL/GenBank/DDBJ whole genome shotgun (WGS) entry which is preliminary data.</text>
</comment>
<reference evidence="1 2" key="1">
    <citation type="submission" date="2019-06" db="EMBL/GenBank/DDBJ databases">
        <title>A chromosome-scale genome assembly of the European perch, Perca fluviatilis.</title>
        <authorList>
            <person name="Roques C."/>
            <person name="Zahm M."/>
            <person name="Cabau C."/>
            <person name="Klopp C."/>
            <person name="Bouchez O."/>
            <person name="Donnadieu C."/>
            <person name="Kuhl H."/>
            <person name="Gislard M."/>
            <person name="Guendouz S."/>
            <person name="Journot L."/>
            <person name="Haffray P."/>
            <person name="Bestin A."/>
            <person name="Morvezen R."/>
            <person name="Feron R."/>
            <person name="Wen M."/>
            <person name="Jouanno E."/>
            <person name="Herpin A."/>
            <person name="Schartl M."/>
            <person name="Postlethwait J."/>
            <person name="Schaerlinger B."/>
            <person name="Chardard D."/>
            <person name="Lecocq T."/>
            <person name="Poncet C."/>
            <person name="Jaffrelo L."/>
            <person name="Lampietro C."/>
            <person name="Guiguen Y."/>
        </authorList>
    </citation>
    <scope>NUCLEOTIDE SEQUENCE [LARGE SCALE GENOMIC DNA]</scope>
    <source>
        <tissue evidence="1">Blood</tissue>
    </source>
</reference>